<dbReference type="WormBase" id="SRAE_2000499100">
    <property type="protein sequence ID" value="SRP07016"/>
    <property type="gene ID" value="WBGene00265238"/>
</dbReference>
<accession>A0A090LKX1</accession>
<organism evidence="2">
    <name type="scientific">Strongyloides ratti</name>
    <name type="common">Parasitic roundworm</name>
    <dbReference type="NCBI Taxonomy" id="34506"/>
    <lineage>
        <taxon>Eukaryota</taxon>
        <taxon>Metazoa</taxon>
        <taxon>Ecdysozoa</taxon>
        <taxon>Nematoda</taxon>
        <taxon>Chromadorea</taxon>
        <taxon>Rhabditida</taxon>
        <taxon>Tylenchina</taxon>
        <taxon>Panagrolaimomorpha</taxon>
        <taxon>Strongyloidoidea</taxon>
        <taxon>Strongyloididae</taxon>
        <taxon>Strongyloides</taxon>
    </lineage>
</organism>
<dbReference type="GeneID" id="36382731"/>
<evidence type="ECO:0000313" key="3">
    <source>
        <dbReference type="Proteomes" id="UP000035682"/>
    </source>
</evidence>
<dbReference type="WBParaSite" id="SRAE_2000499100.1">
    <property type="protein sequence ID" value="SRAE_2000499100.1"/>
    <property type="gene ID" value="WBGene00265238"/>
</dbReference>
<dbReference type="Proteomes" id="UP000035682">
    <property type="component" value="Unplaced"/>
</dbReference>
<gene>
    <name evidence="2 4 5" type="ORF">SRAE_2000499100</name>
</gene>
<keyword evidence="1" id="KW-1133">Transmembrane helix</keyword>
<dbReference type="RefSeq" id="XP_024509557.1">
    <property type="nucleotide sequence ID" value="XM_024643940.1"/>
</dbReference>
<dbReference type="CTD" id="36382731"/>
<keyword evidence="1" id="KW-0472">Membrane</keyword>
<reference evidence="2 3" key="1">
    <citation type="submission" date="2014-09" db="EMBL/GenBank/DDBJ databases">
        <authorList>
            <person name="Martin A.A."/>
        </authorList>
    </citation>
    <scope>NUCLEOTIDE SEQUENCE</scope>
    <source>
        <strain evidence="3">ED321</strain>
        <strain evidence="2">ED321 Heterogonic</strain>
    </source>
</reference>
<evidence type="ECO:0000313" key="2">
    <source>
        <dbReference type="EMBL" id="CEF70358.1"/>
    </source>
</evidence>
<evidence type="ECO:0000313" key="4">
    <source>
        <dbReference type="WBParaSite" id="SRAE_2000499100.1"/>
    </source>
</evidence>
<keyword evidence="3" id="KW-1185">Reference proteome</keyword>
<name>A0A090LKX1_STRRB</name>
<evidence type="ECO:0000313" key="5">
    <source>
        <dbReference type="WormBase" id="SRAE_2000499100"/>
    </source>
</evidence>
<sequence>MKYLIPFYFILLISFVIIINVNLAKKPSKKTTKKPTKKTTKTTRATTTTKPRYVWRTLNANFYGTTVKRMGIEAVAFFNCIHPTMPKLNYISVKLGEKRGKRKKGNKQIKLAIKVLRFSGGNSSLENPLCHYLYSLFNVTATGIKYVIQQRQYNLNDRFACANESFSTLDAIKKLQ</sequence>
<dbReference type="AlphaFoldDB" id="A0A090LKX1"/>
<reference evidence="4" key="2">
    <citation type="submission" date="2020-12" db="UniProtKB">
        <authorList>
            <consortium name="WormBaseParasite"/>
        </authorList>
    </citation>
    <scope>IDENTIFICATION</scope>
</reference>
<proteinExistence type="predicted"/>
<evidence type="ECO:0000256" key="1">
    <source>
        <dbReference type="SAM" id="Phobius"/>
    </source>
</evidence>
<dbReference type="EMBL" id="LN609529">
    <property type="protein sequence ID" value="CEF70358.1"/>
    <property type="molecule type" value="Genomic_DNA"/>
</dbReference>
<keyword evidence="1" id="KW-0812">Transmembrane</keyword>
<protein>
    <submittedName>
        <fullName evidence="2 4">Uncharacterized protein</fullName>
    </submittedName>
</protein>
<feature type="transmembrane region" description="Helical" evidence="1">
    <location>
        <begin position="6"/>
        <end position="24"/>
    </location>
</feature>